<feature type="domain" description="HTH araC/xylS-type" evidence="5">
    <location>
        <begin position="150"/>
        <end position="247"/>
    </location>
</feature>
<dbReference type="InterPro" id="IPR014710">
    <property type="entry name" value="RmlC-like_jellyroll"/>
</dbReference>
<dbReference type="GO" id="GO:0003700">
    <property type="term" value="F:DNA-binding transcription factor activity"/>
    <property type="evidence" value="ECO:0007669"/>
    <property type="project" value="InterPro"/>
</dbReference>
<protein>
    <submittedName>
        <fullName evidence="6">AraC-like DNA-binding protein</fullName>
    </submittedName>
</protein>
<dbReference type="Proteomes" id="UP000246145">
    <property type="component" value="Unassembled WGS sequence"/>
</dbReference>
<dbReference type="PANTHER" id="PTHR11019:SF199">
    <property type="entry name" value="HTH-TYPE TRANSCRIPTIONAL REGULATOR NIMR"/>
    <property type="match status" value="1"/>
</dbReference>
<comment type="caution">
    <text evidence="6">The sequence shown here is derived from an EMBL/GenBank/DDBJ whole genome shotgun (WGS) entry which is preliminary data.</text>
</comment>
<dbReference type="SUPFAM" id="SSF51182">
    <property type="entry name" value="RmlC-like cupins"/>
    <property type="match status" value="1"/>
</dbReference>
<dbReference type="InterPro" id="IPR018060">
    <property type="entry name" value="HTH_AraC"/>
</dbReference>
<keyword evidence="2 6" id="KW-0238">DNA-binding</keyword>
<evidence type="ECO:0000256" key="2">
    <source>
        <dbReference type="ARBA" id="ARBA00023125"/>
    </source>
</evidence>
<evidence type="ECO:0000259" key="5">
    <source>
        <dbReference type="PROSITE" id="PS01124"/>
    </source>
</evidence>
<dbReference type="InterPro" id="IPR011051">
    <property type="entry name" value="RmlC_Cupin_sf"/>
</dbReference>
<keyword evidence="7" id="KW-1185">Reference proteome</keyword>
<evidence type="ECO:0000256" key="1">
    <source>
        <dbReference type="ARBA" id="ARBA00023015"/>
    </source>
</evidence>
<dbReference type="InterPro" id="IPR009057">
    <property type="entry name" value="Homeodomain-like_sf"/>
</dbReference>
<dbReference type="SMART" id="SM00342">
    <property type="entry name" value="HTH_ARAC"/>
    <property type="match status" value="1"/>
</dbReference>
<feature type="region of interest" description="Disordered" evidence="4">
    <location>
        <begin position="242"/>
        <end position="261"/>
    </location>
</feature>
<dbReference type="Gene3D" id="1.10.10.60">
    <property type="entry name" value="Homeodomain-like"/>
    <property type="match status" value="1"/>
</dbReference>
<dbReference type="Pfam" id="PF12833">
    <property type="entry name" value="HTH_18"/>
    <property type="match status" value="1"/>
</dbReference>
<keyword evidence="3" id="KW-0804">Transcription</keyword>
<dbReference type="Pfam" id="PF07883">
    <property type="entry name" value="Cupin_2"/>
    <property type="match status" value="1"/>
</dbReference>
<evidence type="ECO:0000256" key="3">
    <source>
        <dbReference type="ARBA" id="ARBA00023163"/>
    </source>
</evidence>
<dbReference type="PROSITE" id="PS00041">
    <property type="entry name" value="HTH_ARAC_FAMILY_1"/>
    <property type="match status" value="1"/>
</dbReference>
<sequence length="261" mass="28828">MLPPNPMTMRVQSIPPQHQFSDHFHHWNQMVYAISGVLTVVAEGRSFLISPSQAAWLPTGNVHRVGSLLGAEFRSVWVRDDLGESLFSGGVAVFAVSPLLKALIIEAAGLDIKRDADGYRDRVFQLIIDQLRRADPVASALPWPISEGLTKLCQELFENPADQRGIEEWGNTLGMSGRTLARRFHAETGTSLRSWRRRLRLFRAIELLESGMGVTATAIELGYSSVSAFTYAFRTEMKGSPRTYQSGAARGHAHGAKGRVP</sequence>
<feature type="compositionally biased region" description="Basic residues" evidence="4">
    <location>
        <begin position="251"/>
        <end position="261"/>
    </location>
</feature>
<dbReference type="InterPro" id="IPR013096">
    <property type="entry name" value="Cupin_2"/>
</dbReference>
<dbReference type="Gene3D" id="2.60.120.10">
    <property type="entry name" value="Jelly Rolls"/>
    <property type="match status" value="1"/>
</dbReference>
<proteinExistence type="predicted"/>
<dbReference type="SUPFAM" id="SSF46689">
    <property type="entry name" value="Homeodomain-like"/>
    <property type="match status" value="1"/>
</dbReference>
<dbReference type="PANTHER" id="PTHR11019">
    <property type="entry name" value="HTH-TYPE TRANSCRIPTIONAL REGULATOR NIMR"/>
    <property type="match status" value="1"/>
</dbReference>
<keyword evidence="1" id="KW-0805">Transcription regulation</keyword>
<dbReference type="InterPro" id="IPR018062">
    <property type="entry name" value="HTH_AraC-typ_CS"/>
</dbReference>
<accession>A0A2U1CMN3</accession>
<evidence type="ECO:0000256" key="4">
    <source>
        <dbReference type="SAM" id="MobiDB-lite"/>
    </source>
</evidence>
<evidence type="ECO:0000313" key="6">
    <source>
        <dbReference type="EMBL" id="PVY62259.1"/>
    </source>
</evidence>
<evidence type="ECO:0000313" key="7">
    <source>
        <dbReference type="Proteomes" id="UP000246145"/>
    </source>
</evidence>
<dbReference type="PROSITE" id="PS01124">
    <property type="entry name" value="HTH_ARAC_FAMILY_2"/>
    <property type="match status" value="1"/>
</dbReference>
<organism evidence="6 7">
    <name type="scientific">Pusillimonas noertemannii</name>
    <dbReference type="NCBI Taxonomy" id="305977"/>
    <lineage>
        <taxon>Bacteria</taxon>
        <taxon>Pseudomonadati</taxon>
        <taxon>Pseudomonadota</taxon>
        <taxon>Betaproteobacteria</taxon>
        <taxon>Burkholderiales</taxon>
        <taxon>Alcaligenaceae</taxon>
        <taxon>Pusillimonas</taxon>
    </lineage>
</organism>
<dbReference type="CDD" id="cd06124">
    <property type="entry name" value="cupin_NimR-like_N"/>
    <property type="match status" value="1"/>
</dbReference>
<name>A0A2U1CMN3_9BURK</name>
<dbReference type="EMBL" id="QEKO01000002">
    <property type="protein sequence ID" value="PVY62259.1"/>
    <property type="molecule type" value="Genomic_DNA"/>
</dbReference>
<dbReference type="GO" id="GO:0043565">
    <property type="term" value="F:sequence-specific DNA binding"/>
    <property type="evidence" value="ECO:0007669"/>
    <property type="project" value="InterPro"/>
</dbReference>
<reference evidence="6 7" key="1">
    <citation type="submission" date="2018-04" db="EMBL/GenBank/DDBJ databases">
        <title>Genomic Encyclopedia of Type Strains, Phase IV (KMG-IV): sequencing the most valuable type-strain genomes for metagenomic binning, comparative biology and taxonomic classification.</title>
        <authorList>
            <person name="Goeker M."/>
        </authorList>
    </citation>
    <scope>NUCLEOTIDE SEQUENCE [LARGE SCALE GENOMIC DNA]</scope>
    <source>
        <strain evidence="6 7">DSM 10065</strain>
    </source>
</reference>
<gene>
    <name evidence="6" type="ORF">C7440_1752</name>
</gene>
<dbReference type="AlphaFoldDB" id="A0A2U1CMN3"/>